<gene>
    <name evidence="6" type="ORF">GRQ65_17475</name>
</gene>
<evidence type="ECO:0000313" key="6">
    <source>
        <dbReference type="EMBL" id="MXG91342.1"/>
    </source>
</evidence>
<keyword evidence="7" id="KW-1185">Reference proteome</keyword>
<dbReference type="InterPro" id="IPR012794">
    <property type="entry name" value="PcaR_PcaU"/>
</dbReference>
<dbReference type="SUPFAM" id="SSF55781">
    <property type="entry name" value="GAF domain-like"/>
    <property type="match status" value="1"/>
</dbReference>
<dbReference type="GO" id="GO:0045893">
    <property type="term" value="P:positive regulation of DNA-templated transcription"/>
    <property type="evidence" value="ECO:0007669"/>
    <property type="project" value="InterPro"/>
</dbReference>
<evidence type="ECO:0000256" key="3">
    <source>
        <dbReference type="ARBA" id="ARBA00023163"/>
    </source>
</evidence>
<evidence type="ECO:0000256" key="2">
    <source>
        <dbReference type="ARBA" id="ARBA00023125"/>
    </source>
</evidence>
<dbReference type="InterPro" id="IPR036390">
    <property type="entry name" value="WH_DNA-bd_sf"/>
</dbReference>
<dbReference type="NCBIfam" id="TIGR02431">
    <property type="entry name" value="pcaR_pcaU"/>
    <property type="match status" value="1"/>
</dbReference>
<dbReference type="GO" id="GO:0003677">
    <property type="term" value="F:DNA binding"/>
    <property type="evidence" value="ECO:0007669"/>
    <property type="project" value="UniProtKB-KW"/>
</dbReference>
<dbReference type="AlphaFoldDB" id="A0A6L7F2N9"/>
<feature type="domain" description="HTH iclR-type" evidence="4">
    <location>
        <begin position="14"/>
        <end position="74"/>
    </location>
</feature>
<dbReference type="PROSITE" id="PS51078">
    <property type="entry name" value="ICLR_ED"/>
    <property type="match status" value="1"/>
</dbReference>
<dbReference type="InterPro" id="IPR005471">
    <property type="entry name" value="Tscrpt_reg_IclR_N"/>
</dbReference>
<dbReference type="Proteomes" id="UP000473325">
    <property type="component" value="Unassembled WGS sequence"/>
</dbReference>
<dbReference type="Pfam" id="PF09339">
    <property type="entry name" value="HTH_IclR"/>
    <property type="match status" value="1"/>
</dbReference>
<evidence type="ECO:0000259" key="4">
    <source>
        <dbReference type="PROSITE" id="PS51077"/>
    </source>
</evidence>
<dbReference type="InterPro" id="IPR014757">
    <property type="entry name" value="Tscrpt_reg_IclR_C"/>
</dbReference>
<name>A0A6L7F2N9_9ACTN</name>
<feature type="domain" description="IclR-ED" evidence="5">
    <location>
        <begin position="75"/>
        <end position="259"/>
    </location>
</feature>
<keyword evidence="2" id="KW-0238">DNA-binding</keyword>
<dbReference type="RefSeq" id="WP_160879281.1">
    <property type="nucleotide sequence ID" value="NZ_WUEK01000012.1"/>
</dbReference>
<dbReference type="Pfam" id="PF01614">
    <property type="entry name" value="IclR_C"/>
    <property type="match status" value="1"/>
</dbReference>
<dbReference type="SMART" id="SM00346">
    <property type="entry name" value="HTH_ICLR"/>
    <property type="match status" value="1"/>
</dbReference>
<dbReference type="InterPro" id="IPR036388">
    <property type="entry name" value="WH-like_DNA-bd_sf"/>
</dbReference>
<evidence type="ECO:0000256" key="1">
    <source>
        <dbReference type="ARBA" id="ARBA00023015"/>
    </source>
</evidence>
<comment type="caution">
    <text evidence="6">The sequence shown here is derived from an EMBL/GenBank/DDBJ whole genome shotgun (WGS) entry which is preliminary data.</text>
</comment>
<dbReference type="PANTHER" id="PTHR30136">
    <property type="entry name" value="HELIX-TURN-HELIX TRANSCRIPTIONAL REGULATOR, ICLR FAMILY"/>
    <property type="match status" value="1"/>
</dbReference>
<evidence type="ECO:0000313" key="7">
    <source>
        <dbReference type="Proteomes" id="UP000473325"/>
    </source>
</evidence>
<dbReference type="Gene3D" id="3.30.450.40">
    <property type="match status" value="1"/>
</dbReference>
<dbReference type="GO" id="GO:0046278">
    <property type="term" value="P:3,4-dihydroxybenzoate metabolic process"/>
    <property type="evidence" value="ECO:0007669"/>
    <property type="project" value="InterPro"/>
</dbReference>
<dbReference type="GO" id="GO:0003700">
    <property type="term" value="F:DNA-binding transcription factor activity"/>
    <property type="evidence" value="ECO:0007669"/>
    <property type="project" value="TreeGrafter"/>
</dbReference>
<dbReference type="InterPro" id="IPR029016">
    <property type="entry name" value="GAF-like_dom_sf"/>
</dbReference>
<dbReference type="Gene3D" id="1.10.10.10">
    <property type="entry name" value="Winged helix-like DNA-binding domain superfamily/Winged helix DNA-binding domain"/>
    <property type="match status" value="1"/>
</dbReference>
<dbReference type="PROSITE" id="PS51077">
    <property type="entry name" value="HTH_ICLR"/>
    <property type="match status" value="1"/>
</dbReference>
<dbReference type="InterPro" id="IPR050707">
    <property type="entry name" value="HTH_MetabolicPath_Reg"/>
</dbReference>
<dbReference type="EMBL" id="WUEK01000012">
    <property type="protein sequence ID" value="MXG91342.1"/>
    <property type="molecule type" value="Genomic_DNA"/>
</dbReference>
<dbReference type="SUPFAM" id="SSF46785">
    <property type="entry name" value="Winged helix' DNA-binding domain"/>
    <property type="match status" value="1"/>
</dbReference>
<protein>
    <submittedName>
        <fullName evidence="6">Helix-turn-helix domain-containing protein</fullName>
    </submittedName>
</protein>
<accession>A0A6L7F2N9</accession>
<reference evidence="6 7" key="1">
    <citation type="submission" date="2019-12" db="EMBL/GenBank/DDBJ databases">
        <authorList>
            <person name="Kun Z."/>
        </authorList>
    </citation>
    <scope>NUCLEOTIDE SEQUENCE [LARGE SCALE GENOMIC DNA]</scope>
    <source>
        <strain evidence="6 7">YIM 123512</strain>
    </source>
</reference>
<organism evidence="6 7">
    <name type="scientific">Nocardioides flavescens</name>
    <dbReference type="NCBI Taxonomy" id="2691959"/>
    <lineage>
        <taxon>Bacteria</taxon>
        <taxon>Bacillati</taxon>
        <taxon>Actinomycetota</taxon>
        <taxon>Actinomycetes</taxon>
        <taxon>Propionibacteriales</taxon>
        <taxon>Nocardioidaceae</taxon>
        <taxon>Nocardioides</taxon>
    </lineage>
</organism>
<keyword evidence="1" id="KW-0805">Transcription regulation</keyword>
<proteinExistence type="predicted"/>
<sequence length="263" mass="28999">MAQSEEDRRSGEFVQSLDRGLAVIRAFSDEQERLTLADVARTTGMSRASARRFLLTLQTLGYVGQKQGRFYLRPRVLDLGYAYLSSSTDVEVVQDHLERLSAKTGESSSATEYDDGDVVYVALAAADRIMTIRLSVGRRLPAFCTSTGRVLLSQLGEDELEEFLEAYPRPQLTPHTMTDPVRLREELAQVREQGWALNDQEIELGARSVAAGVREPGGRIVNAVSISAPSARVSLEQLTGELLPPLLDETEQCSADLALLRRG</sequence>
<evidence type="ECO:0000259" key="5">
    <source>
        <dbReference type="PROSITE" id="PS51078"/>
    </source>
</evidence>
<dbReference type="PANTHER" id="PTHR30136:SF34">
    <property type="entry name" value="TRANSCRIPTIONAL REGULATOR"/>
    <property type="match status" value="1"/>
</dbReference>
<keyword evidence="3" id="KW-0804">Transcription</keyword>
<dbReference type="GO" id="GO:0045892">
    <property type="term" value="P:negative regulation of DNA-templated transcription"/>
    <property type="evidence" value="ECO:0007669"/>
    <property type="project" value="TreeGrafter"/>
</dbReference>